<dbReference type="Proteomes" id="UP001054902">
    <property type="component" value="Unassembled WGS sequence"/>
</dbReference>
<keyword evidence="8" id="KW-1185">Reference proteome</keyword>
<dbReference type="GO" id="GO:0005506">
    <property type="term" value="F:iron ion binding"/>
    <property type="evidence" value="ECO:0007669"/>
    <property type="project" value="InterPro"/>
</dbReference>
<dbReference type="GO" id="GO:0004656">
    <property type="term" value="F:procollagen-proline 4-dioxygenase activity"/>
    <property type="evidence" value="ECO:0007669"/>
    <property type="project" value="TreeGrafter"/>
</dbReference>
<dbReference type="PANTHER" id="PTHR10869:SF236">
    <property type="entry name" value="PROLYL 4-HYDROXYLASE ALPHA SUBUNIT DOMAIN-CONTAINING PROTEIN"/>
    <property type="match status" value="1"/>
</dbReference>
<evidence type="ECO:0000256" key="2">
    <source>
        <dbReference type="ARBA" id="ARBA00022723"/>
    </source>
</evidence>
<evidence type="ECO:0000313" key="7">
    <source>
        <dbReference type="EMBL" id="GFH45552.1"/>
    </source>
</evidence>
<feature type="domain" description="Fe2OG dioxygenase" evidence="6">
    <location>
        <begin position="169"/>
        <end position="308"/>
    </location>
</feature>
<dbReference type="SMART" id="SM00702">
    <property type="entry name" value="P4Hc"/>
    <property type="match status" value="1"/>
</dbReference>
<dbReference type="PROSITE" id="PS51471">
    <property type="entry name" value="FE2OG_OXY"/>
    <property type="match status" value="1"/>
</dbReference>
<keyword evidence="2" id="KW-0479">Metal-binding</keyword>
<dbReference type="GO" id="GO:0031418">
    <property type="term" value="F:L-ascorbic acid binding"/>
    <property type="evidence" value="ECO:0007669"/>
    <property type="project" value="InterPro"/>
</dbReference>
<keyword evidence="5" id="KW-0408">Iron</keyword>
<evidence type="ECO:0000256" key="1">
    <source>
        <dbReference type="ARBA" id="ARBA00001961"/>
    </source>
</evidence>
<dbReference type="InterPro" id="IPR044862">
    <property type="entry name" value="Pro_4_hyd_alph_FE2OG_OXY"/>
</dbReference>
<evidence type="ECO:0000256" key="3">
    <source>
        <dbReference type="ARBA" id="ARBA00022964"/>
    </source>
</evidence>
<evidence type="ECO:0000256" key="5">
    <source>
        <dbReference type="ARBA" id="ARBA00023004"/>
    </source>
</evidence>
<dbReference type="Gene3D" id="2.60.120.620">
    <property type="entry name" value="q2cbj1_9rhob like domain"/>
    <property type="match status" value="1"/>
</dbReference>
<dbReference type="EMBL" id="BLLK01000020">
    <property type="protein sequence ID" value="GFH45552.1"/>
    <property type="molecule type" value="Genomic_DNA"/>
</dbReference>
<name>A0AAD3CG86_9STRA</name>
<comment type="cofactor">
    <cofactor evidence="1">
        <name>L-ascorbate</name>
        <dbReference type="ChEBI" id="CHEBI:38290"/>
    </cofactor>
</comment>
<proteinExistence type="predicted"/>
<keyword evidence="3" id="KW-0223">Dioxygenase</keyword>
<evidence type="ECO:0000256" key="4">
    <source>
        <dbReference type="ARBA" id="ARBA00023002"/>
    </source>
</evidence>
<dbReference type="PANTHER" id="PTHR10869">
    <property type="entry name" value="PROLYL 4-HYDROXYLASE ALPHA SUBUNIT"/>
    <property type="match status" value="1"/>
</dbReference>
<reference evidence="7 8" key="1">
    <citation type="journal article" date="2021" name="Sci. Rep.">
        <title>The genome of the diatom Chaetoceros tenuissimus carries an ancient integrated fragment of an extant virus.</title>
        <authorList>
            <person name="Hongo Y."/>
            <person name="Kimura K."/>
            <person name="Takaki Y."/>
            <person name="Yoshida Y."/>
            <person name="Baba S."/>
            <person name="Kobayashi G."/>
            <person name="Nagasaki K."/>
            <person name="Hano T."/>
            <person name="Tomaru Y."/>
        </authorList>
    </citation>
    <scope>NUCLEOTIDE SEQUENCE [LARGE SCALE GENOMIC DNA]</scope>
    <source>
        <strain evidence="7 8">NIES-3715</strain>
    </source>
</reference>
<dbReference type="InterPro" id="IPR006620">
    <property type="entry name" value="Pro_4_hyd_alph"/>
</dbReference>
<organism evidence="7 8">
    <name type="scientific">Chaetoceros tenuissimus</name>
    <dbReference type="NCBI Taxonomy" id="426638"/>
    <lineage>
        <taxon>Eukaryota</taxon>
        <taxon>Sar</taxon>
        <taxon>Stramenopiles</taxon>
        <taxon>Ochrophyta</taxon>
        <taxon>Bacillariophyta</taxon>
        <taxon>Coscinodiscophyceae</taxon>
        <taxon>Chaetocerotophycidae</taxon>
        <taxon>Chaetocerotales</taxon>
        <taxon>Chaetocerotaceae</taxon>
        <taxon>Chaetoceros</taxon>
    </lineage>
</organism>
<dbReference type="GO" id="GO:0005783">
    <property type="term" value="C:endoplasmic reticulum"/>
    <property type="evidence" value="ECO:0007669"/>
    <property type="project" value="TreeGrafter"/>
</dbReference>
<dbReference type="AlphaFoldDB" id="A0AAD3CG86"/>
<evidence type="ECO:0000313" key="8">
    <source>
        <dbReference type="Proteomes" id="UP001054902"/>
    </source>
</evidence>
<keyword evidence="4" id="KW-0560">Oxidoreductase</keyword>
<protein>
    <recommendedName>
        <fullName evidence="6">Fe2OG dioxygenase domain-containing protein</fullName>
    </recommendedName>
</protein>
<gene>
    <name evidence="7" type="ORF">CTEN210_02026</name>
</gene>
<sequence>MIGKPSTAFFLGLTSLKRQSFHEISSLKVTNSIANEVEKIFNVDPKENLLGPPKSLESLKINESIIARNSFSGDITIQRLSRDPDIFLLKSVLSPEVTTSIKLFAQEQGLKIAGTRKSDENSIRKNSHLTWLDKVDATSDRYFEIVKNMEDLAVTFVHEALRSQSEMYDLESLQVAKYDQEGKFDFHHDDYGRFATVLYYLNGVGGTYFPYAQTRENNDIISLRNLDIEKTHIPGKDGLLIVGKEDPKHYIHSELTGEEFDSASIAYIEPGDAVLFYNYRPGEKIENSLHGSLPVPCEKWIATNWIRSEKLTSSFGHLYADQILSEGLGLYM</sequence>
<comment type="caution">
    <text evidence="7">The sequence shown here is derived from an EMBL/GenBank/DDBJ whole genome shotgun (WGS) entry which is preliminary data.</text>
</comment>
<dbReference type="Pfam" id="PF13640">
    <property type="entry name" value="2OG-FeII_Oxy_3"/>
    <property type="match status" value="1"/>
</dbReference>
<accession>A0AAD3CG86</accession>
<dbReference type="InterPro" id="IPR005123">
    <property type="entry name" value="Oxoglu/Fe-dep_dioxygenase_dom"/>
</dbReference>
<dbReference type="InterPro" id="IPR045054">
    <property type="entry name" value="P4HA-like"/>
</dbReference>
<evidence type="ECO:0000259" key="6">
    <source>
        <dbReference type="PROSITE" id="PS51471"/>
    </source>
</evidence>